<proteinExistence type="predicted"/>
<name>A0A918CRY8_9ACTN</name>
<dbReference type="Proteomes" id="UP000653411">
    <property type="component" value="Unassembled WGS sequence"/>
</dbReference>
<comment type="caution">
    <text evidence="1">The sequence shown here is derived from an EMBL/GenBank/DDBJ whole genome shotgun (WGS) entry which is preliminary data.</text>
</comment>
<protein>
    <submittedName>
        <fullName evidence="1">Uncharacterized protein</fullName>
    </submittedName>
</protein>
<reference evidence="1" key="2">
    <citation type="submission" date="2020-09" db="EMBL/GenBank/DDBJ databases">
        <authorList>
            <person name="Sun Q."/>
            <person name="Zhou Y."/>
        </authorList>
    </citation>
    <scope>NUCLEOTIDE SEQUENCE</scope>
    <source>
        <strain evidence="1">CGMCC 4.7110</strain>
    </source>
</reference>
<evidence type="ECO:0000313" key="2">
    <source>
        <dbReference type="Proteomes" id="UP000653411"/>
    </source>
</evidence>
<sequence length="65" mass="6718">MRAYAALPGTGNDIKAARTHRIIDALAEAGLTCESNWHTGGKSSPNTSGGSWTPDVVLAGLVVPR</sequence>
<gene>
    <name evidence="1" type="ORF">GCM10011578_035850</name>
</gene>
<keyword evidence="2" id="KW-1185">Reference proteome</keyword>
<accession>A0A918CRY8</accession>
<evidence type="ECO:0000313" key="1">
    <source>
        <dbReference type="EMBL" id="GGN10241.1"/>
    </source>
</evidence>
<dbReference type="AlphaFoldDB" id="A0A918CRY8"/>
<reference evidence="1" key="1">
    <citation type="journal article" date="2014" name="Int. J. Syst. Evol. Microbiol.">
        <title>Complete genome sequence of Corynebacterium casei LMG S-19264T (=DSM 44701T), isolated from a smear-ripened cheese.</title>
        <authorList>
            <consortium name="US DOE Joint Genome Institute (JGI-PGF)"/>
            <person name="Walter F."/>
            <person name="Albersmeier A."/>
            <person name="Kalinowski J."/>
            <person name="Ruckert C."/>
        </authorList>
    </citation>
    <scope>NUCLEOTIDE SEQUENCE</scope>
    <source>
        <strain evidence="1">CGMCC 4.7110</strain>
    </source>
</reference>
<organism evidence="1 2">
    <name type="scientific">Streptomyces fuscichromogenes</name>
    <dbReference type="NCBI Taxonomy" id="1324013"/>
    <lineage>
        <taxon>Bacteria</taxon>
        <taxon>Bacillati</taxon>
        <taxon>Actinomycetota</taxon>
        <taxon>Actinomycetes</taxon>
        <taxon>Kitasatosporales</taxon>
        <taxon>Streptomycetaceae</taxon>
        <taxon>Streptomyces</taxon>
    </lineage>
</organism>
<dbReference type="EMBL" id="BMML01000007">
    <property type="protein sequence ID" value="GGN10241.1"/>
    <property type="molecule type" value="Genomic_DNA"/>
</dbReference>